<gene>
    <name evidence="1" type="primary">pgmA</name>
    <name evidence="1" type="ORF">GCM10025870_15660</name>
</gene>
<dbReference type="CDD" id="cd07067">
    <property type="entry name" value="HP_PGM_like"/>
    <property type="match status" value="1"/>
</dbReference>
<dbReference type="InterPro" id="IPR029033">
    <property type="entry name" value="His_PPase_superfam"/>
</dbReference>
<keyword evidence="2" id="KW-1185">Reference proteome</keyword>
<dbReference type="Proteomes" id="UP001321477">
    <property type="component" value="Chromosome"/>
</dbReference>
<dbReference type="EMBL" id="AP027734">
    <property type="protein sequence ID" value="BDZ54493.1"/>
    <property type="molecule type" value="Genomic_DNA"/>
</dbReference>
<reference evidence="2" key="1">
    <citation type="journal article" date="2019" name="Int. J. Syst. Evol. Microbiol.">
        <title>The Global Catalogue of Microorganisms (GCM) 10K type strain sequencing project: providing services to taxonomists for standard genome sequencing and annotation.</title>
        <authorList>
            <consortium name="The Broad Institute Genomics Platform"/>
            <consortium name="The Broad Institute Genome Sequencing Center for Infectious Disease"/>
            <person name="Wu L."/>
            <person name="Ma J."/>
        </authorList>
    </citation>
    <scope>NUCLEOTIDE SEQUENCE [LARGE SCALE GENOMIC DNA]</scope>
    <source>
        <strain evidence="2">NBRC 109019</strain>
    </source>
</reference>
<dbReference type="PANTHER" id="PTHR48100">
    <property type="entry name" value="BROAD-SPECIFICITY PHOSPHATASE YOR283W-RELATED"/>
    <property type="match status" value="1"/>
</dbReference>
<dbReference type="InterPro" id="IPR050275">
    <property type="entry name" value="PGM_Phosphatase"/>
</dbReference>
<organism evidence="1 2">
    <name type="scientific">Agromyces marinus</name>
    <dbReference type="NCBI Taxonomy" id="1389020"/>
    <lineage>
        <taxon>Bacteria</taxon>
        <taxon>Bacillati</taxon>
        <taxon>Actinomycetota</taxon>
        <taxon>Actinomycetes</taxon>
        <taxon>Micrococcales</taxon>
        <taxon>Microbacteriaceae</taxon>
        <taxon>Agromyces</taxon>
    </lineage>
</organism>
<dbReference type="RefSeq" id="WP_234660624.1">
    <property type="nucleotide sequence ID" value="NZ_AP027734.1"/>
</dbReference>
<evidence type="ECO:0000313" key="2">
    <source>
        <dbReference type="Proteomes" id="UP001321477"/>
    </source>
</evidence>
<name>A0ABN6YBC7_9MICO</name>
<sequence length="220" mass="23753">MTTLFLARHGETVWHREHRYAGSSDIALTPFGLEQAEGLARWAADAGLSAIVSSTLVRARHTAEPAASAAGLSLRTDSRLSEIDFGSGEGLGPNELAEQMPAEWAAFQRHPARQPLPGGEAGVDGVARAAPALLDLVREFGFGDETVGGSPESRAGHRVLVVMHGTLMRLLLCHWLGIEPDHYRDVFPAVENCALTQVRFERLGGRMQARLLGFNLPATR</sequence>
<accession>A0ABN6YBC7</accession>
<dbReference type="SUPFAM" id="SSF53254">
    <property type="entry name" value="Phosphoglycerate mutase-like"/>
    <property type="match status" value="1"/>
</dbReference>
<proteinExistence type="predicted"/>
<protein>
    <submittedName>
        <fullName evidence="1">Phosphoglycerate mutase</fullName>
    </submittedName>
</protein>
<dbReference type="PANTHER" id="PTHR48100:SF1">
    <property type="entry name" value="HISTIDINE PHOSPHATASE FAMILY PROTEIN-RELATED"/>
    <property type="match status" value="1"/>
</dbReference>
<dbReference type="Gene3D" id="3.40.50.1240">
    <property type="entry name" value="Phosphoglycerate mutase-like"/>
    <property type="match status" value="1"/>
</dbReference>
<dbReference type="Pfam" id="PF00300">
    <property type="entry name" value="His_Phos_1"/>
    <property type="match status" value="1"/>
</dbReference>
<dbReference type="SMART" id="SM00855">
    <property type="entry name" value="PGAM"/>
    <property type="match status" value="1"/>
</dbReference>
<dbReference type="InterPro" id="IPR013078">
    <property type="entry name" value="His_Pase_superF_clade-1"/>
</dbReference>
<evidence type="ECO:0000313" key="1">
    <source>
        <dbReference type="EMBL" id="BDZ54493.1"/>
    </source>
</evidence>